<gene>
    <name evidence="2" type="ORF">BOTBODRAFT_50152</name>
</gene>
<name>A0A067NBL7_BOTB1</name>
<feature type="chain" id="PRO_5001642012" evidence="1">
    <location>
        <begin position="20"/>
        <end position="191"/>
    </location>
</feature>
<dbReference type="EMBL" id="KL198016">
    <property type="protein sequence ID" value="KDQ21527.1"/>
    <property type="molecule type" value="Genomic_DNA"/>
</dbReference>
<dbReference type="OrthoDB" id="3044029at2759"/>
<protein>
    <submittedName>
        <fullName evidence="2">Uncharacterized protein</fullName>
    </submittedName>
</protein>
<accession>A0A067NBL7</accession>
<dbReference type="STRING" id="930990.A0A067NBL7"/>
<organism evidence="2 3">
    <name type="scientific">Botryobasidium botryosum (strain FD-172 SS1)</name>
    <dbReference type="NCBI Taxonomy" id="930990"/>
    <lineage>
        <taxon>Eukaryota</taxon>
        <taxon>Fungi</taxon>
        <taxon>Dikarya</taxon>
        <taxon>Basidiomycota</taxon>
        <taxon>Agaricomycotina</taxon>
        <taxon>Agaricomycetes</taxon>
        <taxon>Cantharellales</taxon>
        <taxon>Botryobasidiaceae</taxon>
        <taxon>Botryobasidium</taxon>
    </lineage>
</organism>
<evidence type="ECO:0000256" key="1">
    <source>
        <dbReference type="SAM" id="SignalP"/>
    </source>
</evidence>
<dbReference type="HOGENOM" id="CLU_092528_0_0_1"/>
<dbReference type="InParanoid" id="A0A067NBL7"/>
<keyword evidence="3" id="KW-1185">Reference proteome</keyword>
<proteinExistence type="predicted"/>
<feature type="signal peptide" evidence="1">
    <location>
        <begin position="1"/>
        <end position="19"/>
    </location>
</feature>
<keyword evidence="1" id="KW-0732">Signal</keyword>
<reference evidence="3" key="1">
    <citation type="journal article" date="2014" name="Proc. Natl. Acad. Sci. U.S.A.">
        <title>Extensive sampling of basidiomycete genomes demonstrates inadequacy of the white-rot/brown-rot paradigm for wood decay fungi.</title>
        <authorList>
            <person name="Riley R."/>
            <person name="Salamov A.A."/>
            <person name="Brown D.W."/>
            <person name="Nagy L.G."/>
            <person name="Floudas D."/>
            <person name="Held B.W."/>
            <person name="Levasseur A."/>
            <person name="Lombard V."/>
            <person name="Morin E."/>
            <person name="Otillar R."/>
            <person name="Lindquist E.A."/>
            <person name="Sun H."/>
            <person name="LaButti K.M."/>
            <person name="Schmutz J."/>
            <person name="Jabbour D."/>
            <person name="Luo H."/>
            <person name="Baker S.E."/>
            <person name="Pisabarro A.G."/>
            <person name="Walton J.D."/>
            <person name="Blanchette R.A."/>
            <person name="Henrissat B."/>
            <person name="Martin F."/>
            <person name="Cullen D."/>
            <person name="Hibbett D.S."/>
            <person name="Grigoriev I.V."/>
        </authorList>
    </citation>
    <scope>NUCLEOTIDE SEQUENCE [LARGE SCALE GENOMIC DNA]</scope>
    <source>
        <strain evidence="3">FD-172 SS1</strain>
    </source>
</reference>
<dbReference type="AlphaFoldDB" id="A0A067NBL7"/>
<sequence length="191" mass="19979">MHALTILAFTLCFYGAVMSVPTLRKRATADNIVVINSATSYCLIVPKNAHTNIGDSETPGGEQTYCSTSGRTDATLQGLLADNFWSNVSYATPTGVNGGKIVQLTGCINAGTLDRLVTTDGGGQYDSSGGDDGTGNPVGSQCTGYDHYVEILEPVSNRACLRCCIDPADCPTTMDTNGCPNLIPGNYFTCG</sequence>
<evidence type="ECO:0000313" key="2">
    <source>
        <dbReference type="EMBL" id="KDQ21527.1"/>
    </source>
</evidence>
<dbReference type="Proteomes" id="UP000027195">
    <property type="component" value="Unassembled WGS sequence"/>
</dbReference>
<evidence type="ECO:0000313" key="3">
    <source>
        <dbReference type="Proteomes" id="UP000027195"/>
    </source>
</evidence>